<name>A0A162FZZ3_BDEBC</name>
<reference evidence="1 2" key="1">
    <citation type="submission" date="2016-03" db="EMBL/GenBank/DDBJ databases">
        <authorList>
            <person name="Ploux O."/>
        </authorList>
    </citation>
    <scope>NUCLEOTIDE SEQUENCE [LARGE SCALE GENOMIC DNA]</scope>
    <source>
        <strain evidence="1 2">EC13</strain>
    </source>
</reference>
<protein>
    <submittedName>
        <fullName evidence="1">Uncharacterized protein</fullName>
    </submittedName>
</protein>
<dbReference type="EMBL" id="LUKD01000008">
    <property type="protein sequence ID" value="KYG62903.1"/>
    <property type="molecule type" value="Genomic_DNA"/>
</dbReference>
<sequence length="285" mass="33270">MIKELWSSFPRLLEQRINALLDEAEPNPMKAFQLYKTCQRENLWTDSFEKFSKQLETFFSLPKAERKKSSLDALLERPVDVLVWEDFHLNFRTGLVDSRAVSNIVSWAHHLMRVSLKSNSSVISADVLQRTMNYITNPPLYEKAKDITFEDFCAAWKKVVFQLFGKKHDDDLNHILKELHWLNTQLKHADANKDVGTRFHPTIYLTQTEIDWVTDVQKSVVANVTLPKFPLSRGPQKQRLADLERAIQLYRIVQKTKLPELLVHRENIRVTILDRCAGLLKECAR</sequence>
<organism evidence="1 2">
    <name type="scientific">Bdellovibrio bacteriovorus</name>
    <dbReference type="NCBI Taxonomy" id="959"/>
    <lineage>
        <taxon>Bacteria</taxon>
        <taxon>Pseudomonadati</taxon>
        <taxon>Bdellovibrionota</taxon>
        <taxon>Bdellovibrionia</taxon>
        <taxon>Bdellovibrionales</taxon>
        <taxon>Pseudobdellovibrionaceae</taxon>
        <taxon>Bdellovibrio</taxon>
    </lineage>
</organism>
<accession>A0A162FZZ3</accession>
<dbReference type="RefSeq" id="WP_063209363.1">
    <property type="nucleotide sequence ID" value="NZ_LUKD01000008.1"/>
</dbReference>
<evidence type="ECO:0000313" key="2">
    <source>
        <dbReference type="Proteomes" id="UP000075799"/>
    </source>
</evidence>
<dbReference type="Proteomes" id="UP000075799">
    <property type="component" value="Unassembled WGS sequence"/>
</dbReference>
<proteinExistence type="predicted"/>
<dbReference type="OrthoDB" id="5289951at2"/>
<evidence type="ECO:0000313" key="1">
    <source>
        <dbReference type="EMBL" id="KYG62903.1"/>
    </source>
</evidence>
<dbReference type="AlphaFoldDB" id="A0A162FZZ3"/>
<comment type="caution">
    <text evidence="1">The sequence shown here is derived from an EMBL/GenBank/DDBJ whole genome shotgun (WGS) entry which is preliminary data.</text>
</comment>
<gene>
    <name evidence="1" type="ORF">AZI87_16690</name>
</gene>